<accession>A0A9D4B8M7</accession>
<dbReference type="GO" id="GO:0007204">
    <property type="term" value="P:positive regulation of cytosolic calcium ion concentration"/>
    <property type="evidence" value="ECO:0007669"/>
    <property type="project" value="TreeGrafter"/>
</dbReference>
<dbReference type="EMBL" id="JAHDVG010000464">
    <property type="protein sequence ID" value="KAH1184545.1"/>
    <property type="molecule type" value="Genomic_DNA"/>
</dbReference>
<dbReference type="GO" id="GO:0009897">
    <property type="term" value="C:external side of plasma membrane"/>
    <property type="evidence" value="ECO:0007669"/>
    <property type="project" value="TreeGrafter"/>
</dbReference>
<keyword evidence="4 13" id="KW-0812">Transmembrane</keyword>
<keyword evidence="6" id="KW-0297">G-protein coupled receptor</keyword>
<keyword evidence="5 13" id="KW-1133">Transmembrane helix</keyword>
<keyword evidence="3" id="KW-1003">Cell membrane</keyword>
<dbReference type="GO" id="GO:0019722">
    <property type="term" value="P:calcium-mediated signaling"/>
    <property type="evidence" value="ECO:0007669"/>
    <property type="project" value="TreeGrafter"/>
</dbReference>
<evidence type="ECO:0000256" key="2">
    <source>
        <dbReference type="ARBA" id="ARBA00022473"/>
    </source>
</evidence>
<dbReference type="InterPro" id="IPR050119">
    <property type="entry name" value="CCR1-9-like"/>
</dbReference>
<evidence type="ECO:0000256" key="11">
    <source>
        <dbReference type="ARBA" id="ARBA00023218"/>
    </source>
</evidence>
<dbReference type="PRINTS" id="PR00237">
    <property type="entry name" value="GPCRRHODOPSN"/>
</dbReference>
<evidence type="ECO:0000313" key="16">
    <source>
        <dbReference type="Proteomes" id="UP000827986"/>
    </source>
</evidence>
<dbReference type="GO" id="GO:0006955">
    <property type="term" value="P:immune response"/>
    <property type="evidence" value="ECO:0007669"/>
    <property type="project" value="TreeGrafter"/>
</dbReference>
<evidence type="ECO:0000256" key="8">
    <source>
        <dbReference type="ARBA" id="ARBA00023157"/>
    </source>
</evidence>
<dbReference type="GO" id="GO:0016493">
    <property type="term" value="F:C-C chemokine receptor activity"/>
    <property type="evidence" value="ECO:0007669"/>
    <property type="project" value="TreeGrafter"/>
</dbReference>
<dbReference type="SUPFAM" id="SSF81321">
    <property type="entry name" value="Family A G protein-coupled receptor-like"/>
    <property type="match status" value="1"/>
</dbReference>
<dbReference type="PANTHER" id="PTHR10489">
    <property type="entry name" value="CELL ADHESION MOLECULE"/>
    <property type="match status" value="1"/>
</dbReference>
<dbReference type="PROSITE" id="PS50262">
    <property type="entry name" value="G_PROTEIN_RECEP_F1_2"/>
    <property type="match status" value="1"/>
</dbReference>
<dbReference type="AlphaFoldDB" id="A0A9D4B8M7"/>
<name>A0A9D4B8M7_9SAUR</name>
<dbReference type="GO" id="GO:0019957">
    <property type="term" value="F:C-C chemokine binding"/>
    <property type="evidence" value="ECO:0007669"/>
    <property type="project" value="TreeGrafter"/>
</dbReference>
<evidence type="ECO:0000256" key="1">
    <source>
        <dbReference type="ARBA" id="ARBA00004236"/>
    </source>
</evidence>
<evidence type="ECO:0000256" key="13">
    <source>
        <dbReference type="SAM" id="Phobius"/>
    </source>
</evidence>
<keyword evidence="2" id="KW-0217">Developmental protein</keyword>
<keyword evidence="16" id="KW-1185">Reference proteome</keyword>
<protein>
    <recommendedName>
        <fullName evidence="14">G-protein coupled receptors family 1 profile domain-containing protein</fullName>
    </recommendedName>
</protein>
<keyword evidence="7 13" id="KW-0472">Membrane</keyword>
<dbReference type="InterPro" id="IPR000276">
    <property type="entry name" value="GPCR_Rhodpsn"/>
</dbReference>
<dbReference type="Proteomes" id="UP000827986">
    <property type="component" value="Unassembled WGS sequence"/>
</dbReference>
<keyword evidence="8" id="KW-1015">Disulfide bond</keyword>
<keyword evidence="10" id="KW-0325">Glycoprotein</keyword>
<dbReference type="PANTHER" id="PTHR10489:SF953">
    <property type="entry name" value="APELIN RECEPTOR"/>
    <property type="match status" value="1"/>
</dbReference>
<keyword evidence="12" id="KW-0807">Transducer</keyword>
<comment type="caution">
    <text evidence="15">The sequence shown here is derived from an EMBL/GenBank/DDBJ whole genome shotgun (WGS) entry which is preliminary data.</text>
</comment>
<dbReference type="Pfam" id="PF00001">
    <property type="entry name" value="7tm_1"/>
    <property type="match status" value="1"/>
</dbReference>
<evidence type="ECO:0000256" key="4">
    <source>
        <dbReference type="ARBA" id="ARBA00022692"/>
    </source>
</evidence>
<dbReference type="GO" id="GO:0030593">
    <property type="term" value="P:neutrophil chemotaxis"/>
    <property type="evidence" value="ECO:0007669"/>
    <property type="project" value="TreeGrafter"/>
</dbReference>
<evidence type="ECO:0000256" key="10">
    <source>
        <dbReference type="ARBA" id="ARBA00023180"/>
    </source>
</evidence>
<feature type="transmembrane region" description="Helical" evidence="13">
    <location>
        <begin position="20"/>
        <end position="41"/>
    </location>
</feature>
<dbReference type="InterPro" id="IPR017452">
    <property type="entry name" value="GPCR_Rhodpsn_7TM"/>
</dbReference>
<comment type="subcellular location">
    <subcellularLocation>
        <location evidence="1">Cell membrane</location>
    </subcellularLocation>
</comment>
<evidence type="ECO:0000256" key="12">
    <source>
        <dbReference type="ARBA" id="ARBA00023224"/>
    </source>
</evidence>
<dbReference type="GO" id="GO:0007369">
    <property type="term" value="P:gastrulation"/>
    <property type="evidence" value="ECO:0007669"/>
    <property type="project" value="UniProtKB-KW"/>
</dbReference>
<keyword evidence="9" id="KW-0675">Receptor</keyword>
<evidence type="ECO:0000313" key="15">
    <source>
        <dbReference type="EMBL" id="KAH1184545.1"/>
    </source>
</evidence>
<feature type="domain" description="G-protein coupled receptors family 1 profile" evidence="14">
    <location>
        <begin position="32"/>
        <end position="132"/>
    </location>
</feature>
<evidence type="ECO:0000256" key="3">
    <source>
        <dbReference type="ARBA" id="ARBA00022475"/>
    </source>
</evidence>
<evidence type="ECO:0000256" key="5">
    <source>
        <dbReference type="ARBA" id="ARBA00022989"/>
    </source>
</evidence>
<evidence type="ECO:0000256" key="7">
    <source>
        <dbReference type="ARBA" id="ARBA00023136"/>
    </source>
</evidence>
<dbReference type="Gene3D" id="1.20.1070.10">
    <property type="entry name" value="Rhodopsin 7-helix transmembrane proteins"/>
    <property type="match status" value="1"/>
</dbReference>
<evidence type="ECO:0000259" key="14">
    <source>
        <dbReference type="PROSITE" id="PS50262"/>
    </source>
</evidence>
<sequence>MGAQCKWPADWEVSFSLLPVPYMLVFVLGLSGNGLVIFTVWRGPRAKRRSANTYIGNLALADLAFVVTLLWATYMALRFHWPFGSALCKLSSYLVLLHMFTSAFCLDCLNFEHYLAIVLMQILEDSTEDWRPAYRNPYFSSLSGCNTQHNIWDSRIAKNLMFQRPSILKT</sequence>
<keyword evidence="11" id="KW-0306">Gastrulation</keyword>
<evidence type="ECO:0000256" key="6">
    <source>
        <dbReference type="ARBA" id="ARBA00023040"/>
    </source>
</evidence>
<feature type="transmembrane region" description="Helical" evidence="13">
    <location>
        <begin position="53"/>
        <end position="72"/>
    </location>
</feature>
<proteinExistence type="predicted"/>
<evidence type="ECO:0000256" key="9">
    <source>
        <dbReference type="ARBA" id="ARBA00023170"/>
    </source>
</evidence>
<organism evidence="15 16">
    <name type="scientific">Mauremys mutica</name>
    <name type="common">yellowpond turtle</name>
    <dbReference type="NCBI Taxonomy" id="74926"/>
    <lineage>
        <taxon>Eukaryota</taxon>
        <taxon>Metazoa</taxon>
        <taxon>Chordata</taxon>
        <taxon>Craniata</taxon>
        <taxon>Vertebrata</taxon>
        <taxon>Euteleostomi</taxon>
        <taxon>Archelosauria</taxon>
        <taxon>Testudinata</taxon>
        <taxon>Testudines</taxon>
        <taxon>Cryptodira</taxon>
        <taxon>Durocryptodira</taxon>
        <taxon>Testudinoidea</taxon>
        <taxon>Geoemydidae</taxon>
        <taxon>Geoemydinae</taxon>
        <taxon>Mauremys</taxon>
    </lineage>
</organism>
<reference evidence="15" key="1">
    <citation type="submission" date="2021-09" db="EMBL/GenBank/DDBJ databases">
        <title>The genome of Mauremys mutica provides insights into the evolution of semi-aquatic lifestyle.</title>
        <authorList>
            <person name="Gong S."/>
            <person name="Gao Y."/>
        </authorList>
    </citation>
    <scope>NUCLEOTIDE SEQUENCE</scope>
    <source>
        <strain evidence="15">MM-2020</strain>
        <tissue evidence="15">Muscle</tissue>
    </source>
</reference>
<gene>
    <name evidence="15" type="ORF">KIL84_012486</name>
</gene>